<name>A0A9P9WW91_9PEZI</name>
<feature type="compositionally biased region" description="Polar residues" evidence="2">
    <location>
        <begin position="8"/>
        <end position="21"/>
    </location>
</feature>
<sequence>MVTDSGAGASSSLETRRSTVTAADVAAAKEHDTLFAFGRTMDSSISTIENEYASDNASNSHPPDFDDDDDNTGYSSSTSSTSDIFDHHRNGVGFVPLPTASAAHPKVRPYRFMAKLARIRQRNVPSLATMDAARPVSVADNLPRLMPSSLSSSTSGSGEDTNTSEEGLVAGMTDHWTRMRKQRVHVHNILDEIRPRRVQLQEIRRQKNEADSAIFQDLRRGLFRDDPAAMEMRLQRIDRLQLLTQNAEQTLETLMEDLEVAERELEVLERRFYSQFTLDDSPASTSERVSPALSRRPSRTSLFGISQERAELSHPLYVEMREAFKSLQLARDRIHNLNFRRMAIEAENVRYSRSEQEFLNNFAEYEMMARDRLDHWTKEFDRLQALCREKHVVPINTPFVEDNNGYQPILRHEDDRTLQLQPTERASPSTRPKNLAHPRYPILLSNPKHLVQHPFPYTARGALKMAVSTRKDLPNRDRIISEATQEYGIHTLLFDAKPEDKNDFINRWLLHKLRTSAMEVLVLYSTFRTVLNFVDIDRWQRDILMHWSRDEAVKPAGASRQPSRSRNYMIGDDVSQGYYQRDTVSEPLELHHMGSWNNSGRQTPVSQAAHSRVNKHPQKLRILDLEDRQSWQQVS</sequence>
<dbReference type="Proteomes" id="UP000829685">
    <property type="component" value="Unassembled WGS sequence"/>
</dbReference>
<evidence type="ECO:0000256" key="1">
    <source>
        <dbReference type="SAM" id="Coils"/>
    </source>
</evidence>
<feature type="compositionally biased region" description="Low complexity" evidence="2">
    <location>
        <begin position="72"/>
        <end position="83"/>
    </location>
</feature>
<feature type="compositionally biased region" description="Polar residues" evidence="2">
    <location>
        <begin position="418"/>
        <end position="432"/>
    </location>
</feature>
<evidence type="ECO:0000313" key="3">
    <source>
        <dbReference type="EMBL" id="KAI1880347.1"/>
    </source>
</evidence>
<feature type="compositionally biased region" description="Low complexity" evidence="2">
    <location>
        <begin position="148"/>
        <end position="165"/>
    </location>
</feature>
<protein>
    <submittedName>
        <fullName evidence="3">Uncharacterized protein</fullName>
    </submittedName>
</protein>
<dbReference type="AlphaFoldDB" id="A0A9P9WW91"/>
<accession>A0A9P9WW91</accession>
<feature type="region of interest" description="Disordered" evidence="2">
    <location>
        <begin position="53"/>
        <end position="83"/>
    </location>
</feature>
<feature type="region of interest" description="Disordered" evidence="2">
    <location>
        <begin position="591"/>
        <end position="617"/>
    </location>
</feature>
<feature type="compositionally biased region" description="Polar residues" evidence="2">
    <location>
        <begin position="595"/>
        <end position="609"/>
    </location>
</feature>
<organism evidence="3 4">
    <name type="scientific">Neoarthrinium moseri</name>
    <dbReference type="NCBI Taxonomy" id="1658444"/>
    <lineage>
        <taxon>Eukaryota</taxon>
        <taxon>Fungi</taxon>
        <taxon>Dikarya</taxon>
        <taxon>Ascomycota</taxon>
        <taxon>Pezizomycotina</taxon>
        <taxon>Sordariomycetes</taxon>
        <taxon>Xylariomycetidae</taxon>
        <taxon>Amphisphaeriales</taxon>
        <taxon>Apiosporaceae</taxon>
        <taxon>Neoarthrinium</taxon>
    </lineage>
</organism>
<evidence type="ECO:0000313" key="4">
    <source>
        <dbReference type="Proteomes" id="UP000829685"/>
    </source>
</evidence>
<feature type="region of interest" description="Disordered" evidence="2">
    <location>
        <begin position="143"/>
        <end position="165"/>
    </location>
</feature>
<gene>
    <name evidence="3" type="ORF">JX265_001968</name>
</gene>
<proteinExistence type="predicted"/>
<keyword evidence="4" id="KW-1185">Reference proteome</keyword>
<keyword evidence="1" id="KW-0175">Coiled coil</keyword>
<feature type="region of interest" description="Disordered" evidence="2">
    <location>
        <begin position="415"/>
        <end position="435"/>
    </location>
</feature>
<feature type="region of interest" description="Disordered" evidence="2">
    <location>
        <begin position="1"/>
        <end position="21"/>
    </location>
</feature>
<feature type="coiled-coil region" evidence="1">
    <location>
        <begin position="237"/>
        <end position="271"/>
    </location>
</feature>
<reference evidence="3" key="1">
    <citation type="submission" date="2021-03" db="EMBL/GenBank/DDBJ databases">
        <title>Revisited historic fungal species revealed as producer of novel bioactive compounds through whole genome sequencing and comparative genomics.</title>
        <authorList>
            <person name="Vignolle G.A."/>
            <person name="Hochenegger N."/>
            <person name="Mach R.L."/>
            <person name="Mach-Aigner A.R."/>
            <person name="Javad Rahimi M."/>
            <person name="Salim K.A."/>
            <person name="Chan C.M."/>
            <person name="Lim L.B.L."/>
            <person name="Cai F."/>
            <person name="Druzhinina I.S."/>
            <person name="U'Ren J.M."/>
            <person name="Derntl C."/>
        </authorList>
    </citation>
    <scope>NUCLEOTIDE SEQUENCE</scope>
    <source>
        <strain evidence="3">TUCIM 5799</strain>
    </source>
</reference>
<dbReference type="EMBL" id="JAFIMR010000003">
    <property type="protein sequence ID" value="KAI1880347.1"/>
    <property type="molecule type" value="Genomic_DNA"/>
</dbReference>
<evidence type="ECO:0000256" key="2">
    <source>
        <dbReference type="SAM" id="MobiDB-lite"/>
    </source>
</evidence>
<comment type="caution">
    <text evidence="3">The sequence shown here is derived from an EMBL/GenBank/DDBJ whole genome shotgun (WGS) entry which is preliminary data.</text>
</comment>